<dbReference type="InterPro" id="IPR007569">
    <property type="entry name" value="DUF559"/>
</dbReference>
<dbReference type="InterPro" id="IPR011335">
    <property type="entry name" value="Restrct_endonuc-II-like"/>
</dbReference>
<dbReference type="SUPFAM" id="SSF52980">
    <property type="entry name" value="Restriction endonuclease-like"/>
    <property type="match status" value="1"/>
</dbReference>
<dbReference type="Pfam" id="PF04480">
    <property type="entry name" value="DUF559"/>
    <property type="match status" value="1"/>
</dbReference>
<keyword evidence="3" id="KW-1185">Reference proteome</keyword>
<protein>
    <submittedName>
        <fullName evidence="2">DUF559 domain-containing protein</fullName>
    </submittedName>
</protein>
<proteinExistence type="predicted"/>
<name>A0A5S4V209_9MICO</name>
<dbReference type="EMBL" id="VSSB01000001">
    <property type="protein sequence ID" value="TYL53174.1"/>
    <property type="molecule type" value="Genomic_DNA"/>
</dbReference>
<feature type="domain" description="DUF559" evidence="1">
    <location>
        <begin position="196"/>
        <end position="282"/>
    </location>
</feature>
<sequence>MRYAPAAVASVIRERGGALPYRALDSAGVARADVRRALAAGGIRQVRERWFAVPDAHADIVRAVHVGGSLTAGSVARLEGLWSRPDGLLHVRVPRTAGRLWAPDGSHLPLHRGEHHVCVHYRTARTGTPARDPLTLALAELAACAPRLDAIIAIDAALATRRLQYAELPALRSLMMPSRRNLLDLVDGGCQSGTETIVRMLLRSRRLRHRTQVWIDGVGRVDILVGDRLIIEIDGAGFHTDVEFERDRRRDFELVMRGYQVLRLSYSMVMTEWDAVQRGVLDLLDRGEHLWGYRAGPFQRDPTRSIARKHLDPEQ</sequence>
<gene>
    <name evidence="2" type="ORF">FYC51_05615</name>
</gene>
<dbReference type="AlphaFoldDB" id="A0A5S4V209"/>
<dbReference type="RefSeq" id="WP_148732644.1">
    <property type="nucleotide sequence ID" value="NZ_VSSB01000001.1"/>
</dbReference>
<accession>A0A5S4V209</accession>
<evidence type="ECO:0000313" key="3">
    <source>
        <dbReference type="Proteomes" id="UP000325243"/>
    </source>
</evidence>
<comment type="caution">
    <text evidence="2">The sequence shown here is derived from an EMBL/GenBank/DDBJ whole genome shotgun (WGS) entry which is preliminary data.</text>
</comment>
<dbReference type="Proteomes" id="UP000325243">
    <property type="component" value="Unassembled WGS sequence"/>
</dbReference>
<evidence type="ECO:0000259" key="1">
    <source>
        <dbReference type="Pfam" id="PF04480"/>
    </source>
</evidence>
<evidence type="ECO:0000313" key="2">
    <source>
        <dbReference type="EMBL" id="TYL53174.1"/>
    </source>
</evidence>
<reference evidence="2 3" key="1">
    <citation type="submission" date="2019-08" db="EMBL/GenBank/DDBJ databases">
        <authorList>
            <person name="Hu J."/>
        </authorList>
    </citation>
    <scope>NUCLEOTIDE SEQUENCE [LARGE SCALE GENOMIC DNA]</scope>
    <source>
        <strain evidence="2 3">NEAU-184</strain>
    </source>
</reference>
<dbReference type="Gene3D" id="3.40.960.10">
    <property type="entry name" value="VSR Endonuclease"/>
    <property type="match status" value="1"/>
</dbReference>
<organism evidence="2 3">
    <name type="scientific">Agromyces mariniharenae</name>
    <dbReference type="NCBI Taxonomy" id="2604423"/>
    <lineage>
        <taxon>Bacteria</taxon>
        <taxon>Bacillati</taxon>
        <taxon>Actinomycetota</taxon>
        <taxon>Actinomycetes</taxon>
        <taxon>Micrococcales</taxon>
        <taxon>Microbacteriaceae</taxon>
        <taxon>Agromyces</taxon>
    </lineage>
</organism>